<accession>A0A812UYG0</accession>
<evidence type="ECO:0000256" key="1">
    <source>
        <dbReference type="SAM" id="MobiDB-lite"/>
    </source>
</evidence>
<dbReference type="EMBL" id="CAJNDS010002757">
    <property type="protein sequence ID" value="CAE7586904.1"/>
    <property type="molecule type" value="Genomic_DNA"/>
</dbReference>
<sequence length="227" mass="24982">MRPKIDETWQGRNAAGDYKRTGEAPDPETCPATSSSGCSSSVEEKDASEISECKRQFNCDSLEEALGIARQCAALKKEGWNESNDNTWDQTLELRYLLALAAKPDFVPPARFQQAMDTCMKCLLHAPEGQLMQPARLLLLLDSPDTGPVLRYLTWLEEALKEGPGSDQQSRTVLVPQRVCSALCSWPAERSLLQQSAAALWEVLTLGPDSGHEGCELQWGPSSTELL</sequence>
<evidence type="ECO:0000313" key="3">
    <source>
        <dbReference type="Proteomes" id="UP000604046"/>
    </source>
</evidence>
<dbReference type="Proteomes" id="UP000604046">
    <property type="component" value="Unassembled WGS sequence"/>
</dbReference>
<name>A0A812UYG0_9DINO</name>
<gene>
    <name evidence="2" type="ORF">SNAT2548_LOCUS33457</name>
</gene>
<comment type="caution">
    <text evidence="2">The sequence shown here is derived from an EMBL/GenBank/DDBJ whole genome shotgun (WGS) entry which is preliminary data.</text>
</comment>
<proteinExistence type="predicted"/>
<evidence type="ECO:0000313" key="2">
    <source>
        <dbReference type="EMBL" id="CAE7586904.1"/>
    </source>
</evidence>
<protein>
    <submittedName>
        <fullName evidence="2">Uncharacterized protein</fullName>
    </submittedName>
</protein>
<dbReference type="OrthoDB" id="10390778at2759"/>
<keyword evidence="3" id="KW-1185">Reference proteome</keyword>
<feature type="region of interest" description="Disordered" evidence="1">
    <location>
        <begin position="1"/>
        <end position="42"/>
    </location>
</feature>
<reference evidence="2" key="1">
    <citation type="submission" date="2021-02" db="EMBL/GenBank/DDBJ databases">
        <authorList>
            <person name="Dougan E. K."/>
            <person name="Rhodes N."/>
            <person name="Thang M."/>
            <person name="Chan C."/>
        </authorList>
    </citation>
    <scope>NUCLEOTIDE SEQUENCE</scope>
</reference>
<organism evidence="2 3">
    <name type="scientific">Symbiodinium natans</name>
    <dbReference type="NCBI Taxonomy" id="878477"/>
    <lineage>
        <taxon>Eukaryota</taxon>
        <taxon>Sar</taxon>
        <taxon>Alveolata</taxon>
        <taxon>Dinophyceae</taxon>
        <taxon>Suessiales</taxon>
        <taxon>Symbiodiniaceae</taxon>
        <taxon>Symbiodinium</taxon>
    </lineage>
</organism>
<dbReference type="AlphaFoldDB" id="A0A812UYG0"/>